<name>A0A1C4V2I1_9ACTN</name>
<dbReference type="EMBL" id="FMCW01000006">
    <property type="protein sequence ID" value="SCE78258.1"/>
    <property type="molecule type" value="Genomic_DNA"/>
</dbReference>
<keyword evidence="1" id="KW-1133">Transmembrane helix</keyword>
<dbReference type="Proteomes" id="UP000199375">
    <property type="component" value="Unassembled WGS sequence"/>
</dbReference>
<gene>
    <name evidence="2" type="ORF">GA0070558_106139</name>
</gene>
<proteinExistence type="predicted"/>
<sequence>MVADPPGPIDPFWTGVDLRKMPGRVPRRLRAHRRREAAGNEYASGWAGCRGHGRFMGMDDVDPPRRAPFGSSLLVAFGWYVTVAAAVFVGLVGVPANPNRDCSVIFACLTPQEGFALAAIVGAPVLAAMLLTTLAITPLLARRVPSPVLAGTLSVSVTVGLAVLAGGFWQAAR</sequence>
<evidence type="ECO:0000313" key="3">
    <source>
        <dbReference type="Proteomes" id="UP000199375"/>
    </source>
</evidence>
<organism evidence="2 3">
    <name type="scientific">Micromonospora haikouensis</name>
    <dbReference type="NCBI Taxonomy" id="686309"/>
    <lineage>
        <taxon>Bacteria</taxon>
        <taxon>Bacillati</taxon>
        <taxon>Actinomycetota</taxon>
        <taxon>Actinomycetes</taxon>
        <taxon>Micromonosporales</taxon>
        <taxon>Micromonosporaceae</taxon>
        <taxon>Micromonospora</taxon>
    </lineage>
</organism>
<feature type="transmembrane region" description="Helical" evidence="1">
    <location>
        <begin position="148"/>
        <end position="169"/>
    </location>
</feature>
<evidence type="ECO:0000313" key="2">
    <source>
        <dbReference type="EMBL" id="SCE78258.1"/>
    </source>
</evidence>
<feature type="transmembrane region" description="Helical" evidence="1">
    <location>
        <begin position="73"/>
        <end position="94"/>
    </location>
</feature>
<feature type="transmembrane region" description="Helical" evidence="1">
    <location>
        <begin position="114"/>
        <end position="136"/>
    </location>
</feature>
<keyword evidence="1" id="KW-0812">Transmembrane</keyword>
<accession>A0A1C4V2I1</accession>
<keyword evidence="1" id="KW-0472">Membrane</keyword>
<reference evidence="2 3" key="1">
    <citation type="submission" date="2016-06" db="EMBL/GenBank/DDBJ databases">
        <authorList>
            <person name="Kjaerup R.B."/>
            <person name="Dalgaard T.S."/>
            <person name="Juul-Madsen H.R."/>
        </authorList>
    </citation>
    <scope>NUCLEOTIDE SEQUENCE [LARGE SCALE GENOMIC DNA]</scope>
    <source>
        <strain evidence="2 3">DSM 45626</strain>
    </source>
</reference>
<evidence type="ECO:0000256" key="1">
    <source>
        <dbReference type="SAM" id="Phobius"/>
    </source>
</evidence>
<protein>
    <submittedName>
        <fullName evidence="2">Uncharacterized protein</fullName>
    </submittedName>
</protein>
<dbReference type="AlphaFoldDB" id="A0A1C4V2I1"/>